<accession>A0A370FBN3</accession>
<evidence type="ECO:0000313" key="2">
    <source>
        <dbReference type="Proteomes" id="UP000255265"/>
    </source>
</evidence>
<organism evidence="1 2">
    <name type="scientific">Pseudacidovorax intermedius</name>
    <dbReference type="NCBI Taxonomy" id="433924"/>
    <lineage>
        <taxon>Bacteria</taxon>
        <taxon>Pseudomonadati</taxon>
        <taxon>Pseudomonadota</taxon>
        <taxon>Betaproteobacteria</taxon>
        <taxon>Burkholderiales</taxon>
        <taxon>Comamonadaceae</taxon>
        <taxon>Pseudacidovorax</taxon>
    </lineage>
</organism>
<feature type="non-terminal residue" evidence="1">
    <location>
        <position position="1"/>
    </location>
</feature>
<sequence length="70" mass="6703">YTSFVSAQAGTTPVQLGTCTKVTPANAAPAAAVGCATVQAIGGTGAVSWSFTGSLPGGASGEVLMRVSVD</sequence>
<dbReference type="EMBL" id="QQAV01000008">
    <property type="protein sequence ID" value="RDI21877.1"/>
    <property type="molecule type" value="Genomic_DNA"/>
</dbReference>
<evidence type="ECO:0000313" key="1">
    <source>
        <dbReference type="EMBL" id="RDI21877.1"/>
    </source>
</evidence>
<proteinExistence type="predicted"/>
<comment type="caution">
    <text evidence="1">The sequence shown here is derived from an EMBL/GenBank/DDBJ whole genome shotgun (WGS) entry which is preliminary data.</text>
</comment>
<dbReference type="AlphaFoldDB" id="A0A370FBN3"/>
<gene>
    <name evidence="1" type="ORF">DFR41_1081</name>
</gene>
<protein>
    <submittedName>
        <fullName evidence="1">Uncharacterized protein</fullName>
    </submittedName>
</protein>
<dbReference type="RefSeq" id="WP_170159417.1">
    <property type="nucleotide sequence ID" value="NZ_QQAV01000008.1"/>
</dbReference>
<reference evidence="1 2" key="1">
    <citation type="submission" date="2018-07" db="EMBL/GenBank/DDBJ databases">
        <title>Genomic Encyclopedia of Type Strains, Phase IV (KMG-IV): sequencing the most valuable type-strain genomes for metagenomic binning, comparative biology and taxonomic classification.</title>
        <authorList>
            <person name="Goeker M."/>
        </authorList>
    </citation>
    <scope>NUCLEOTIDE SEQUENCE [LARGE SCALE GENOMIC DNA]</scope>
    <source>
        <strain evidence="1 2">DSM 21352</strain>
    </source>
</reference>
<keyword evidence="2" id="KW-1185">Reference proteome</keyword>
<dbReference type="Proteomes" id="UP000255265">
    <property type="component" value="Unassembled WGS sequence"/>
</dbReference>
<name>A0A370FBN3_9BURK</name>